<reference evidence="5" key="1">
    <citation type="journal article" date="2019" name="Gigascience">
        <title>De novo genome assembly of the endangered Acer yangbiense, a plant species with extremely small populations endemic to Yunnan Province, China.</title>
        <authorList>
            <person name="Yang J."/>
            <person name="Wariss H.M."/>
            <person name="Tao L."/>
            <person name="Zhang R."/>
            <person name="Yun Q."/>
            <person name="Hollingsworth P."/>
            <person name="Dao Z."/>
            <person name="Luo G."/>
            <person name="Guo H."/>
            <person name="Ma Y."/>
            <person name="Sun W."/>
        </authorList>
    </citation>
    <scope>NUCLEOTIDE SEQUENCE [LARGE SCALE GENOMIC DNA]</scope>
    <source>
        <strain evidence="5">cv. Malutang</strain>
    </source>
</reference>
<dbReference type="GO" id="GO:0008270">
    <property type="term" value="F:zinc ion binding"/>
    <property type="evidence" value="ECO:0007669"/>
    <property type="project" value="UniProtKB-KW"/>
</dbReference>
<dbReference type="PANTHER" id="PTHR31286">
    <property type="entry name" value="GLYCINE-RICH CELL WALL STRUCTURAL PROTEIN 1.8-LIKE"/>
    <property type="match status" value="1"/>
</dbReference>
<evidence type="ECO:0000256" key="2">
    <source>
        <dbReference type="SAM" id="MobiDB-lite"/>
    </source>
</evidence>
<keyword evidence="5" id="KW-1185">Reference proteome</keyword>
<dbReference type="Proteomes" id="UP000323000">
    <property type="component" value="Unassembled WGS sequence"/>
</dbReference>
<dbReference type="InterPro" id="IPR040256">
    <property type="entry name" value="At4g02000-like"/>
</dbReference>
<feature type="region of interest" description="Disordered" evidence="2">
    <location>
        <begin position="85"/>
        <end position="152"/>
    </location>
</feature>
<accession>A0A5C7GP47</accession>
<dbReference type="EMBL" id="VAHF01000241">
    <property type="protein sequence ID" value="TXG46295.1"/>
    <property type="molecule type" value="Genomic_DNA"/>
</dbReference>
<dbReference type="GO" id="GO:0003676">
    <property type="term" value="F:nucleic acid binding"/>
    <property type="evidence" value="ECO:0007669"/>
    <property type="project" value="InterPro"/>
</dbReference>
<evidence type="ECO:0000313" key="5">
    <source>
        <dbReference type="Proteomes" id="UP000323000"/>
    </source>
</evidence>
<evidence type="ECO:0000259" key="3">
    <source>
        <dbReference type="PROSITE" id="PS50158"/>
    </source>
</evidence>
<keyword evidence="1" id="KW-0479">Metal-binding</keyword>
<sequence length="241" mass="26682">MRVKDRIDISKALKRWIKLKLGKSEEVTTMNLKYERLPEFCFACGKIGHGIKECQDVDARNTALEGSQNKFGSWLKASIPDHLKPRSGVYNDETLSKRTRSMAESRESEGDRSSSQTEKRKETLSTDVGIGSSRQNDMVIDGPGRVTEGDSNNLGLSISEPTISPPMLITEPVNQIQDPSKEVSPPSVISQPIYSNPPSLSVLVDSSKASLAAKKKITKRWKRFACEVNQKHSPLLISSPL</sequence>
<gene>
    <name evidence="4" type="ORF">EZV62_028202</name>
</gene>
<dbReference type="PANTHER" id="PTHR31286:SF167">
    <property type="entry name" value="OS09G0268800 PROTEIN"/>
    <property type="match status" value="1"/>
</dbReference>
<dbReference type="AlphaFoldDB" id="A0A5C7GP47"/>
<feature type="domain" description="CCHC-type" evidence="3">
    <location>
        <begin position="41"/>
        <end position="56"/>
    </location>
</feature>
<name>A0A5C7GP47_9ROSI</name>
<proteinExistence type="predicted"/>
<dbReference type="InterPro" id="IPR025836">
    <property type="entry name" value="Zn_knuckle_CX2CX4HX4C"/>
</dbReference>
<evidence type="ECO:0000256" key="1">
    <source>
        <dbReference type="PROSITE-ProRule" id="PRU00047"/>
    </source>
</evidence>
<protein>
    <recommendedName>
        <fullName evidence="3">CCHC-type domain-containing protein</fullName>
    </recommendedName>
</protein>
<dbReference type="OrthoDB" id="1707487at2759"/>
<dbReference type="InterPro" id="IPR001878">
    <property type="entry name" value="Znf_CCHC"/>
</dbReference>
<keyword evidence="1" id="KW-0863">Zinc-finger</keyword>
<evidence type="ECO:0000313" key="4">
    <source>
        <dbReference type="EMBL" id="TXG46295.1"/>
    </source>
</evidence>
<keyword evidence="1" id="KW-0862">Zinc</keyword>
<dbReference type="PROSITE" id="PS50158">
    <property type="entry name" value="ZF_CCHC"/>
    <property type="match status" value="1"/>
</dbReference>
<feature type="compositionally biased region" description="Basic and acidic residues" evidence="2">
    <location>
        <begin position="101"/>
        <end position="124"/>
    </location>
</feature>
<dbReference type="Pfam" id="PF14392">
    <property type="entry name" value="zf-CCHC_4"/>
    <property type="match status" value="1"/>
</dbReference>
<organism evidence="4 5">
    <name type="scientific">Acer yangbiense</name>
    <dbReference type="NCBI Taxonomy" id="1000413"/>
    <lineage>
        <taxon>Eukaryota</taxon>
        <taxon>Viridiplantae</taxon>
        <taxon>Streptophyta</taxon>
        <taxon>Embryophyta</taxon>
        <taxon>Tracheophyta</taxon>
        <taxon>Spermatophyta</taxon>
        <taxon>Magnoliopsida</taxon>
        <taxon>eudicotyledons</taxon>
        <taxon>Gunneridae</taxon>
        <taxon>Pentapetalae</taxon>
        <taxon>rosids</taxon>
        <taxon>malvids</taxon>
        <taxon>Sapindales</taxon>
        <taxon>Sapindaceae</taxon>
        <taxon>Hippocastanoideae</taxon>
        <taxon>Acereae</taxon>
        <taxon>Acer</taxon>
    </lineage>
</organism>
<comment type="caution">
    <text evidence="4">The sequence shown here is derived from an EMBL/GenBank/DDBJ whole genome shotgun (WGS) entry which is preliminary data.</text>
</comment>